<dbReference type="EMBL" id="BIFR01000002">
    <property type="protein sequence ID" value="GCE15110.1"/>
    <property type="molecule type" value="Genomic_DNA"/>
</dbReference>
<name>A0A402A7H8_9CHLR</name>
<proteinExistence type="predicted"/>
<reference evidence="2" key="1">
    <citation type="submission" date="2018-12" db="EMBL/GenBank/DDBJ databases">
        <title>Tengunoibacter tsumagoiensis gen. nov., sp. nov., Dictyobacter kobayashii sp. nov., D. alpinus sp. nov., and D. joshuensis sp. nov. and description of Dictyobacteraceae fam. nov. within the order Ktedonobacterales isolated from Tengu-no-mugimeshi.</title>
        <authorList>
            <person name="Wang C.M."/>
            <person name="Zheng Y."/>
            <person name="Sakai Y."/>
            <person name="Toyoda A."/>
            <person name="Minakuchi Y."/>
            <person name="Abe K."/>
            <person name="Yokota A."/>
            <person name="Yabe S."/>
        </authorList>
    </citation>
    <scope>NUCLEOTIDE SEQUENCE [LARGE SCALE GENOMIC DNA]</scope>
    <source>
        <strain evidence="2">Uno3</strain>
    </source>
</reference>
<protein>
    <submittedName>
        <fullName evidence="1">Uncharacterized protein</fullName>
    </submittedName>
</protein>
<evidence type="ECO:0000313" key="1">
    <source>
        <dbReference type="EMBL" id="GCE15110.1"/>
    </source>
</evidence>
<keyword evidence="2" id="KW-1185">Reference proteome</keyword>
<organism evidence="1 2">
    <name type="scientific">Tengunoibacter tsumagoiensis</name>
    <dbReference type="NCBI Taxonomy" id="2014871"/>
    <lineage>
        <taxon>Bacteria</taxon>
        <taxon>Bacillati</taxon>
        <taxon>Chloroflexota</taxon>
        <taxon>Ktedonobacteria</taxon>
        <taxon>Ktedonobacterales</taxon>
        <taxon>Dictyobacteraceae</taxon>
        <taxon>Tengunoibacter</taxon>
    </lineage>
</organism>
<sequence length="58" mass="6858">MHHLWPDDVHIPKYPVQDATLDHLIQQFALLSGIYKAIDSRILVSLQVYSHPIWYDMK</sequence>
<dbReference type="Proteomes" id="UP000287352">
    <property type="component" value="Unassembled WGS sequence"/>
</dbReference>
<dbReference type="AlphaFoldDB" id="A0A402A7H8"/>
<accession>A0A402A7H8</accession>
<comment type="caution">
    <text evidence="1">The sequence shown here is derived from an EMBL/GenBank/DDBJ whole genome shotgun (WGS) entry which is preliminary data.</text>
</comment>
<gene>
    <name evidence="1" type="ORF">KTT_49690</name>
</gene>
<evidence type="ECO:0000313" key="2">
    <source>
        <dbReference type="Proteomes" id="UP000287352"/>
    </source>
</evidence>